<keyword evidence="6 8" id="KW-0472">Membrane</keyword>
<keyword evidence="10" id="KW-1185">Reference proteome</keyword>
<evidence type="ECO:0000256" key="8">
    <source>
        <dbReference type="SAM" id="Phobius"/>
    </source>
</evidence>
<evidence type="ECO:0000256" key="3">
    <source>
        <dbReference type="ARBA" id="ARBA00022475"/>
    </source>
</evidence>
<proteinExistence type="inferred from homology"/>
<gene>
    <name evidence="9" type="ORF">H2508_01265</name>
</gene>
<dbReference type="Pfam" id="PF02472">
    <property type="entry name" value="ExbD"/>
    <property type="match status" value="1"/>
</dbReference>
<dbReference type="AlphaFoldDB" id="A0A7W2YI71"/>
<name>A0A7W2YI71_9GAMM</name>
<dbReference type="Proteomes" id="UP000539350">
    <property type="component" value="Unassembled WGS sequence"/>
</dbReference>
<evidence type="ECO:0000313" key="9">
    <source>
        <dbReference type="EMBL" id="MBA6411740.1"/>
    </source>
</evidence>
<dbReference type="PANTHER" id="PTHR30558">
    <property type="entry name" value="EXBD MEMBRANE COMPONENT OF PMF-DRIVEN MACROMOLECULE IMPORT SYSTEM"/>
    <property type="match status" value="1"/>
</dbReference>
<dbReference type="EMBL" id="JACFXU010000013">
    <property type="protein sequence ID" value="MBA6411740.1"/>
    <property type="molecule type" value="Genomic_DNA"/>
</dbReference>
<sequence>MEIAGLYQHKARKISLTALIDVVFILLMFFMLTSSFNQWNAIELQATATNTNNVELKPQILLLSSEGAIQSSDGSVELPASQAVPANAFARDRLLILLAAPEAQVQVIVTRLEELKKHGLRVTMGGISTASSSVKALEL</sequence>
<dbReference type="InterPro" id="IPR003400">
    <property type="entry name" value="ExbD"/>
</dbReference>
<organism evidence="9 10">
    <name type="scientific">Sediminihaliea albiluteola</name>
    <dbReference type="NCBI Taxonomy" id="2758564"/>
    <lineage>
        <taxon>Bacteria</taxon>
        <taxon>Pseudomonadati</taxon>
        <taxon>Pseudomonadota</taxon>
        <taxon>Gammaproteobacteria</taxon>
        <taxon>Cellvibrionales</taxon>
        <taxon>Halieaceae</taxon>
        <taxon>Sediminihaliea</taxon>
    </lineage>
</organism>
<keyword evidence="3" id="KW-1003">Cell membrane</keyword>
<comment type="caution">
    <text evidence="9">The sequence shown here is derived from an EMBL/GenBank/DDBJ whole genome shotgun (WGS) entry which is preliminary data.</text>
</comment>
<evidence type="ECO:0000256" key="6">
    <source>
        <dbReference type="ARBA" id="ARBA00023136"/>
    </source>
</evidence>
<reference evidence="9 10" key="1">
    <citation type="submission" date="2020-07" db="EMBL/GenBank/DDBJ databases">
        <title>Halieaceae bacterium, F7430, whole genome shotgun sequencing project.</title>
        <authorList>
            <person name="Jiang S."/>
            <person name="Liu Z.W."/>
            <person name="Du Z.J."/>
        </authorList>
    </citation>
    <scope>NUCLEOTIDE SEQUENCE [LARGE SCALE GENOMIC DNA]</scope>
    <source>
        <strain evidence="9 10">F7430</strain>
    </source>
</reference>
<evidence type="ECO:0000256" key="4">
    <source>
        <dbReference type="ARBA" id="ARBA00022692"/>
    </source>
</evidence>
<accession>A0A7W2YI71</accession>
<dbReference type="RefSeq" id="WP_182168602.1">
    <property type="nucleotide sequence ID" value="NZ_JACFXU010000013.1"/>
</dbReference>
<dbReference type="GO" id="GO:0005886">
    <property type="term" value="C:plasma membrane"/>
    <property type="evidence" value="ECO:0007669"/>
    <property type="project" value="UniProtKB-SubCell"/>
</dbReference>
<keyword evidence="7" id="KW-0813">Transport</keyword>
<evidence type="ECO:0000256" key="2">
    <source>
        <dbReference type="ARBA" id="ARBA00005811"/>
    </source>
</evidence>
<evidence type="ECO:0000256" key="1">
    <source>
        <dbReference type="ARBA" id="ARBA00004162"/>
    </source>
</evidence>
<protein>
    <submittedName>
        <fullName evidence="9">Biopolymer transporter ExbD</fullName>
    </submittedName>
</protein>
<keyword evidence="5 8" id="KW-1133">Transmembrane helix</keyword>
<comment type="similarity">
    <text evidence="2 7">Belongs to the ExbD/TolR family.</text>
</comment>
<feature type="transmembrane region" description="Helical" evidence="8">
    <location>
        <begin position="14"/>
        <end position="32"/>
    </location>
</feature>
<evidence type="ECO:0000256" key="5">
    <source>
        <dbReference type="ARBA" id="ARBA00022989"/>
    </source>
</evidence>
<dbReference type="GO" id="GO:0022857">
    <property type="term" value="F:transmembrane transporter activity"/>
    <property type="evidence" value="ECO:0007669"/>
    <property type="project" value="InterPro"/>
</dbReference>
<dbReference type="GO" id="GO:0015031">
    <property type="term" value="P:protein transport"/>
    <property type="evidence" value="ECO:0007669"/>
    <property type="project" value="UniProtKB-KW"/>
</dbReference>
<evidence type="ECO:0000256" key="7">
    <source>
        <dbReference type="RuleBase" id="RU003879"/>
    </source>
</evidence>
<keyword evidence="4 7" id="KW-0812">Transmembrane</keyword>
<evidence type="ECO:0000313" key="10">
    <source>
        <dbReference type="Proteomes" id="UP000539350"/>
    </source>
</evidence>
<comment type="subcellular location">
    <subcellularLocation>
        <location evidence="1">Cell membrane</location>
        <topology evidence="1">Single-pass membrane protein</topology>
    </subcellularLocation>
    <subcellularLocation>
        <location evidence="7">Cell membrane</location>
        <topology evidence="7">Single-pass type II membrane protein</topology>
    </subcellularLocation>
</comment>
<keyword evidence="7" id="KW-0653">Protein transport</keyword>